<proteinExistence type="predicted"/>
<keyword evidence="3 6" id="KW-0812">Transmembrane</keyword>
<comment type="subcellular location">
    <subcellularLocation>
        <location evidence="1">Cell membrane</location>
        <topology evidence="1">Multi-pass membrane protein</topology>
    </subcellularLocation>
</comment>
<dbReference type="EMBL" id="VWPJ01000004">
    <property type="protein sequence ID" value="KAA5606437.1"/>
    <property type="molecule type" value="Genomic_DNA"/>
</dbReference>
<protein>
    <submittedName>
        <fullName evidence="8">FtsX-like permease family protein</fullName>
    </submittedName>
</protein>
<name>A0A5M6IEN5_9PROT</name>
<dbReference type="PANTHER" id="PTHR43738">
    <property type="entry name" value="ABC TRANSPORTER, MEMBRANE PROTEIN"/>
    <property type="match status" value="1"/>
</dbReference>
<evidence type="ECO:0000256" key="3">
    <source>
        <dbReference type="ARBA" id="ARBA00022692"/>
    </source>
</evidence>
<evidence type="ECO:0000313" key="8">
    <source>
        <dbReference type="EMBL" id="KAA5606437.1"/>
    </source>
</evidence>
<accession>A0A5M6IEN5</accession>
<keyword evidence="9" id="KW-1185">Reference proteome</keyword>
<feature type="transmembrane region" description="Helical" evidence="6">
    <location>
        <begin position="310"/>
        <end position="333"/>
    </location>
</feature>
<dbReference type="RefSeq" id="WP_150061506.1">
    <property type="nucleotide sequence ID" value="NZ_JACHII010000006.1"/>
</dbReference>
<feature type="transmembrane region" description="Helical" evidence="6">
    <location>
        <begin position="354"/>
        <end position="387"/>
    </location>
</feature>
<gene>
    <name evidence="8" type="ORF">F1188_06100</name>
</gene>
<dbReference type="OrthoDB" id="9784014at2"/>
<evidence type="ECO:0000256" key="5">
    <source>
        <dbReference type="ARBA" id="ARBA00023136"/>
    </source>
</evidence>
<evidence type="ECO:0000256" key="4">
    <source>
        <dbReference type="ARBA" id="ARBA00022989"/>
    </source>
</evidence>
<keyword evidence="4 6" id="KW-1133">Transmembrane helix</keyword>
<dbReference type="GO" id="GO:0005886">
    <property type="term" value="C:plasma membrane"/>
    <property type="evidence" value="ECO:0007669"/>
    <property type="project" value="UniProtKB-SubCell"/>
</dbReference>
<keyword evidence="2" id="KW-1003">Cell membrane</keyword>
<dbReference type="PANTHER" id="PTHR43738:SF2">
    <property type="entry name" value="ABC TRANSPORTER PERMEASE"/>
    <property type="match status" value="1"/>
</dbReference>
<sequence>MEDLWYQLPPLAQDALLLVGLLLPVLLIAAIVLRGYAPGPLIGALLRRFRWANLVFVLLIALSVGMSIGLIAQERGLRIGMAQAADKFDLVVAAPGSEMTMLLAAVFLQPSDVPLLSGATYTAIATHENVEIAAPLAFGDSYKGSSVVGTIADFATYLSDDRITGHLWTDPFEAVAGAAAPVALGDTFTPAHGHGAAAEQGAHEGVRFTVVGKMARTGTPWDTAILIPIEAVWMVHGLANGHPLSAGDQIGPPFDPDLFPGTPAIVVHTSALWANYALKSEFSRDNETMAFFPGTVLANLYRIMGDVRQAMSVMSGLTQVLVAASVLLGLSILTRLFQRQTAMLRALGAPRRFVIAVIWSYGVTLLAAGTALGLGLGLGAATLLSWLVTHRTDVLVQASLGWNEVHLAAAFLAITSLLSLLPALVLLRQPITNGLRA</sequence>
<dbReference type="InterPro" id="IPR051125">
    <property type="entry name" value="ABC-4/HrtB_transporter"/>
</dbReference>
<evidence type="ECO:0000256" key="1">
    <source>
        <dbReference type="ARBA" id="ARBA00004651"/>
    </source>
</evidence>
<evidence type="ECO:0000313" key="9">
    <source>
        <dbReference type="Proteomes" id="UP000324065"/>
    </source>
</evidence>
<organism evidence="8 9">
    <name type="scientific">Roseospira marina</name>
    <dbReference type="NCBI Taxonomy" id="140057"/>
    <lineage>
        <taxon>Bacteria</taxon>
        <taxon>Pseudomonadati</taxon>
        <taxon>Pseudomonadota</taxon>
        <taxon>Alphaproteobacteria</taxon>
        <taxon>Rhodospirillales</taxon>
        <taxon>Rhodospirillaceae</taxon>
        <taxon>Roseospira</taxon>
    </lineage>
</organism>
<feature type="domain" description="ABC3 transporter permease C-terminal" evidence="7">
    <location>
        <begin position="314"/>
        <end position="430"/>
    </location>
</feature>
<evidence type="ECO:0000256" key="6">
    <source>
        <dbReference type="SAM" id="Phobius"/>
    </source>
</evidence>
<feature type="transmembrane region" description="Helical" evidence="6">
    <location>
        <begin position="15"/>
        <end position="37"/>
    </location>
</feature>
<comment type="caution">
    <text evidence="8">The sequence shown here is derived from an EMBL/GenBank/DDBJ whole genome shotgun (WGS) entry which is preliminary data.</text>
</comment>
<feature type="transmembrane region" description="Helical" evidence="6">
    <location>
        <begin position="49"/>
        <end position="72"/>
    </location>
</feature>
<dbReference type="InterPro" id="IPR003838">
    <property type="entry name" value="ABC3_permease_C"/>
</dbReference>
<dbReference type="Proteomes" id="UP000324065">
    <property type="component" value="Unassembled WGS sequence"/>
</dbReference>
<dbReference type="AlphaFoldDB" id="A0A5M6IEN5"/>
<feature type="transmembrane region" description="Helical" evidence="6">
    <location>
        <begin position="407"/>
        <end position="427"/>
    </location>
</feature>
<keyword evidence="5 6" id="KW-0472">Membrane</keyword>
<dbReference type="Pfam" id="PF02687">
    <property type="entry name" value="FtsX"/>
    <property type="match status" value="1"/>
</dbReference>
<evidence type="ECO:0000256" key="2">
    <source>
        <dbReference type="ARBA" id="ARBA00022475"/>
    </source>
</evidence>
<evidence type="ECO:0000259" key="7">
    <source>
        <dbReference type="Pfam" id="PF02687"/>
    </source>
</evidence>
<reference evidence="8 9" key="1">
    <citation type="submission" date="2019-09" db="EMBL/GenBank/DDBJ databases">
        <title>Genome sequence of Roseospira marina, one of the more divergent members of the non-sulfur purple photosynthetic bacterial family, the Rhodospirillaceae.</title>
        <authorList>
            <person name="Meyer T."/>
            <person name="Kyndt J."/>
        </authorList>
    </citation>
    <scope>NUCLEOTIDE SEQUENCE [LARGE SCALE GENOMIC DNA]</scope>
    <source>
        <strain evidence="8 9">DSM 15113</strain>
    </source>
</reference>